<reference evidence="2 3" key="1">
    <citation type="journal article" date="2016" name="Nat. Commun.">
        <title>Ectomycorrhizal ecology is imprinted in the genome of the dominant symbiotic fungus Cenococcum geophilum.</title>
        <authorList>
            <consortium name="DOE Joint Genome Institute"/>
            <person name="Peter M."/>
            <person name="Kohler A."/>
            <person name="Ohm R.A."/>
            <person name="Kuo A."/>
            <person name="Krutzmann J."/>
            <person name="Morin E."/>
            <person name="Arend M."/>
            <person name="Barry K.W."/>
            <person name="Binder M."/>
            <person name="Choi C."/>
            <person name="Clum A."/>
            <person name="Copeland A."/>
            <person name="Grisel N."/>
            <person name="Haridas S."/>
            <person name="Kipfer T."/>
            <person name="LaButti K."/>
            <person name="Lindquist E."/>
            <person name="Lipzen A."/>
            <person name="Maire R."/>
            <person name="Meier B."/>
            <person name="Mihaltcheva S."/>
            <person name="Molinier V."/>
            <person name="Murat C."/>
            <person name="Poggeler S."/>
            <person name="Quandt C.A."/>
            <person name="Sperisen C."/>
            <person name="Tritt A."/>
            <person name="Tisserant E."/>
            <person name="Crous P.W."/>
            <person name="Henrissat B."/>
            <person name="Nehls U."/>
            <person name="Egli S."/>
            <person name="Spatafora J.W."/>
            <person name="Grigoriev I.V."/>
            <person name="Martin F.M."/>
        </authorList>
    </citation>
    <scope>NUCLEOTIDE SEQUENCE [LARGE SCALE GENOMIC DNA]</scope>
    <source>
        <strain evidence="2 3">CBS 207.34</strain>
    </source>
</reference>
<feature type="chain" id="PRO_5034284844" evidence="1">
    <location>
        <begin position="19"/>
        <end position="62"/>
    </location>
</feature>
<name>A0A8E2EXI5_9PEZI</name>
<keyword evidence="3" id="KW-1185">Reference proteome</keyword>
<feature type="signal peptide" evidence="1">
    <location>
        <begin position="1"/>
        <end position="18"/>
    </location>
</feature>
<protein>
    <submittedName>
        <fullName evidence="2">Uncharacterized protein</fullName>
    </submittedName>
</protein>
<evidence type="ECO:0000256" key="1">
    <source>
        <dbReference type="SAM" id="SignalP"/>
    </source>
</evidence>
<sequence length="62" mass="6817">MKAKVSLFLLCFGGCSLPLHIVPPAPLHPFFELRPLSACPSVQPQCLKLSSAFKVKIFFRGC</sequence>
<dbReference type="AlphaFoldDB" id="A0A8E2EXI5"/>
<dbReference type="Proteomes" id="UP000250140">
    <property type="component" value="Unassembled WGS sequence"/>
</dbReference>
<evidence type="ECO:0000313" key="2">
    <source>
        <dbReference type="EMBL" id="OCL06747.1"/>
    </source>
</evidence>
<gene>
    <name evidence="2" type="ORF">AOQ84DRAFT_355336</name>
</gene>
<dbReference type="EMBL" id="KV749988">
    <property type="protein sequence ID" value="OCL06747.1"/>
    <property type="molecule type" value="Genomic_DNA"/>
</dbReference>
<evidence type="ECO:0000313" key="3">
    <source>
        <dbReference type="Proteomes" id="UP000250140"/>
    </source>
</evidence>
<keyword evidence="1" id="KW-0732">Signal</keyword>
<accession>A0A8E2EXI5</accession>
<proteinExistence type="predicted"/>
<organism evidence="2 3">
    <name type="scientific">Glonium stellatum</name>
    <dbReference type="NCBI Taxonomy" id="574774"/>
    <lineage>
        <taxon>Eukaryota</taxon>
        <taxon>Fungi</taxon>
        <taxon>Dikarya</taxon>
        <taxon>Ascomycota</taxon>
        <taxon>Pezizomycotina</taxon>
        <taxon>Dothideomycetes</taxon>
        <taxon>Pleosporomycetidae</taxon>
        <taxon>Gloniales</taxon>
        <taxon>Gloniaceae</taxon>
        <taxon>Glonium</taxon>
    </lineage>
</organism>